<dbReference type="InterPro" id="IPR000160">
    <property type="entry name" value="GGDEF_dom"/>
</dbReference>
<feature type="transmembrane region" description="Helical" evidence="1">
    <location>
        <begin position="12"/>
        <end position="33"/>
    </location>
</feature>
<dbReference type="AlphaFoldDB" id="A0A414B7X5"/>
<reference evidence="3 4" key="1">
    <citation type="submission" date="2018-08" db="EMBL/GenBank/DDBJ databases">
        <title>A genome reference for cultivated species of the human gut microbiota.</title>
        <authorList>
            <person name="Zou Y."/>
            <person name="Xue W."/>
            <person name="Luo G."/>
        </authorList>
    </citation>
    <scope>NUCLEOTIDE SEQUENCE [LARGE SCALE GENOMIC DNA]</scope>
    <source>
        <strain evidence="3 4">AM34-3LB</strain>
    </source>
</reference>
<dbReference type="Pfam" id="PF00990">
    <property type="entry name" value="GGDEF"/>
    <property type="match status" value="1"/>
</dbReference>
<dbReference type="Gene3D" id="3.30.450.20">
    <property type="entry name" value="PAS domain"/>
    <property type="match status" value="2"/>
</dbReference>
<evidence type="ECO:0000313" key="4">
    <source>
        <dbReference type="Proteomes" id="UP000284621"/>
    </source>
</evidence>
<comment type="caution">
    <text evidence="3">The sequence shown here is derived from an EMBL/GenBank/DDBJ whole genome shotgun (WGS) entry which is preliminary data.</text>
</comment>
<organism evidence="3 4">
    <name type="scientific">Anaerobutyricum hallii</name>
    <dbReference type="NCBI Taxonomy" id="39488"/>
    <lineage>
        <taxon>Bacteria</taxon>
        <taxon>Bacillati</taxon>
        <taxon>Bacillota</taxon>
        <taxon>Clostridia</taxon>
        <taxon>Lachnospirales</taxon>
        <taxon>Lachnospiraceae</taxon>
        <taxon>Anaerobutyricum</taxon>
    </lineage>
</organism>
<name>A0A414B7X5_9FIRM</name>
<dbReference type="GO" id="GO:0052621">
    <property type="term" value="F:diguanylate cyclase activity"/>
    <property type="evidence" value="ECO:0007669"/>
    <property type="project" value="TreeGrafter"/>
</dbReference>
<keyword evidence="4" id="KW-1185">Reference proteome</keyword>
<dbReference type="EMBL" id="QSID01000003">
    <property type="protein sequence ID" value="RHC66887.1"/>
    <property type="molecule type" value="Genomic_DNA"/>
</dbReference>
<evidence type="ECO:0000256" key="1">
    <source>
        <dbReference type="SAM" id="Phobius"/>
    </source>
</evidence>
<evidence type="ECO:0000313" key="3">
    <source>
        <dbReference type="EMBL" id="RHC66887.1"/>
    </source>
</evidence>
<dbReference type="SMART" id="SM00267">
    <property type="entry name" value="GGDEF"/>
    <property type="match status" value="1"/>
</dbReference>
<gene>
    <name evidence="3" type="ORF">DW833_03280</name>
</gene>
<dbReference type="PANTHER" id="PTHR45138">
    <property type="entry name" value="REGULATORY COMPONENTS OF SENSORY TRANSDUCTION SYSTEM"/>
    <property type="match status" value="1"/>
</dbReference>
<evidence type="ECO:0000259" key="2">
    <source>
        <dbReference type="PROSITE" id="PS50887"/>
    </source>
</evidence>
<accession>A0A414B7X5</accession>
<keyword evidence="1" id="KW-0812">Transmembrane</keyword>
<keyword evidence="1" id="KW-1133">Transmembrane helix</keyword>
<dbReference type="CDD" id="cd01949">
    <property type="entry name" value="GGDEF"/>
    <property type="match status" value="1"/>
</dbReference>
<dbReference type="SUPFAM" id="SSF55073">
    <property type="entry name" value="Nucleotide cyclase"/>
    <property type="match status" value="1"/>
</dbReference>
<dbReference type="Proteomes" id="UP000284621">
    <property type="component" value="Unassembled WGS sequence"/>
</dbReference>
<dbReference type="Gene3D" id="3.30.70.270">
    <property type="match status" value="1"/>
</dbReference>
<feature type="domain" description="GGDEF" evidence="2">
    <location>
        <begin position="352"/>
        <end position="482"/>
    </location>
</feature>
<dbReference type="InterPro" id="IPR050469">
    <property type="entry name" value="Diguanylate_Cyclase"/>
</dbReference>
<proteinExistence type="predicted"/>
<dbReference type="PANTHER" id="PTHR45138:SF9">
    <property type="entry name" value="DIGUANYLATE CYCLASE DGCM-RELATED"/>
    <property type="match status" value="1"/>
</dbReference>
<dbReference type="RefSeq" id="WP_118380550.1">
    <property type="nucleotide sequence ID" value="NZ_CABJFJ010000003.1"/>
</dbReference>
<dbReference type="PROSITE" id="PS50887">
    <property type="entry name" value="GGDEF"/>
    <property type="match status" value="1"/>
</dbReference>
<feature type="transmembrane region" description="Helical" evidence="1">
    <location>
        <begin position="289"/>
        <end position="313"/>
    </location>
</feature>
<dbReference type="InterPro" id="IPR029787">
    <property type="entry name" value="Nucleotide_cyclase"/>
</dbReference>
<protein>
    <submittedName>
        <fullName evidence="3">GGDEF domain-containing protein</fullName>
    </submittedName>
</protein>
<keyword evidence="1" id="KW-0472">Membrane</keyword>
<sequence length="482" mass="55118">MKNRRKNMKKRGVPLALYLTVCLAIIVSAYFHLSRIAQNFNTQHLELITGLYAEKMNESMEYLQNYVKEDVKMIQAMENKEPEKIQKRLEKNLNQKMFCNVGFILKNGEVYGSKCAVADIKKKNFDKQALSSAISFNSDPYQSSETGNMIMTVFVPVAYDSQIRILYVSIMIEQLRKLGVYELLQGKISVHLLKVDSENFITCISSNEDTTANGWNNLLLQQKYFKYDENYSYKQWIKDMRSAKKEGRFAAQIKGEDSTISYRSISGMPGWYVVVELTNKNISDITQHFSVWGGVYGSILVGFTILYMLTILLMEKKEKKRYIGLSSTDALTGILNRRAFQVELEEQIRKKEPGFFIFIDVDNFKSYNDTYGHNNGDLCLKHFTKAMQECFPEGSILSRYGGDEFVVYLKDVTKESVYIYMEKFQKMIADLTLATGEKVHLSASAGGAAFPEQGEDFISLCRSADAALYNVKQNGKAAFKMK</sequence>
<dbReference type="InterPro" id="IPR043128">
    <property type="entry name" value="Rev_trsase/Diguanyl_cyclase"/>
</dbReference>
<dbReference type="NCBIfam" id="TIGR00254">
    <property type="entry name" value="GGDEF"/>
    <property type="match status" value="1"/>
</dbReference>